<name>A0A0D6PAY1_9PROT</name>
<dbReference type="Proteomes" id="UP000032668">
    <property type="component" value="Unassembled WGS sequence"/>
</dbReference>
<reference evidence="1 2" key="1">
    <citation type="submission" date="2012-11" db="EMBL/GenBank/DDBJ databases">
        <title>Whole genome sequence of Acidocella aminolytica 101 = DSM 11237.</title>
        <authorList>
            <person name="Azuma Y."/>
            <person name="Higashiura N."/>
            <person name="Hirakawa H."/>
            <person name="Matsushita K."/>
        </authorList>
    </citation>
    <scope>NUCLEOTIDE SEQUENCE [LARGE SCALE GENOMIC DNA]</scope>
    <source>
        <strain evidence="2">101 / DSM 11237</strain>
    </source>
</reference>
<evidence type="ECO:0000313" key="2">
    <source>
        <dbReference type="Proteomes" id="UP000032668"/>
    </source>
</evidence>
<gene>
    <name evidence="1" type="ORF">Aam_009_015</name>
</gene>
<evidence type="ECO:0000313" key="1">
    <source>
        <dbReference type="EMBL" id="GAN78812.1"/>
    </source>
</evidence>
<dbReference type="EMBL" id="BANC01000009">
    <property type="protein sequence ID" value="GAN78812.1"/>
    <property type="molecule type" value="Genomic_DNA"/>
</dbReference>
<accession>A0A0D6PAY1</accession>
<protein>
    <submittedName>
        <fullName evidence="1">Uncharacterized protein</fullName>
    </submittedName>
</protein>
<comment type="caution">
    <text evidence="1">The sequence shown here is derived from an EMBL/GenBank/DDBJ whole genome shotgun (WGS) entry which is preliminary data.</text>
</comment>
<sequence length="68" mass="7590">MLPHQFRQPVAGRFQKEPVSVQNNALVGEFDNGETVAYGTEGLGVLDEFERVWSKHGYGLFPHMILSG</sequence>
<keyword evidence="2" id="KW-1185">Reference proteome</keyword>
<proteinExistence type="predicted"/>
<organism evidence="1 2">
    <name type="scientific">Acidocella aminolytica 101 = DSM 11237</name>
    <dbReference type="NCBI Taxonomy" id="1120923"/>
    <lineage>
        <taxon>Bacteria</taxon>
        <taxon>Pseudomonadati</taxon>
        <taxon>Pseudomonadota</taxon>
        <taxon>Alphaproteobacteria</taxon>
        <taxon>Acetobacterales</taxon>
        <taxon>Acidocellaceae</taxon>
        <taxon>Acidocella</taxon>
    </lineage>
</organism>
<dbReference type="AlphaFoldDB" id="A0A0D6PAY1"/>